<keyword evidence="6" id="KW-0732">Signal</keyword>
<dbReference type="Pfam" id="PF07715">
    <property type="entry name" value="Plug"/>
    <property type="match status" value="1"/>
</dbReference>
<proteinExistence type="inferred from homology"/>
<evidence type="ECO:0000256" key="2">
    <source>
        <dbReference type="ARBA" id="ARBA00009810"/>
    </source>
</evidence>
<organism evidence="16 17">
    <name type="scientific">Pararobbsia alpina</name>
    <dbReference type="NCBI Taxonomy" id="621374"/>
    <lineage>
        <taxon>Bacteria</taxon>
        <taxon>Pseudomonadati</taxon>
        <taxon>Pseudomonadota</taxon>
        <taxon>Betaproteobacteria</taxon>
        <taxon>Burkholderiales</taxon>
        <taxon>Burkholderiaceae</taxon>
        <taxon>Pararobbsia</taxon>
    </lineage>
</organism>
<protein>
    <submittedName>
        <fullName evidence="16">Vitamin B12 transporter BtuB</fullName>
    </submittedName>
</protein>
<dbReference type="InterPro" id="IPR012910">
    <property type="entry name" value="Plug_dom"/>
</dbReference>
<evidence type="ECO:0000256" key="8">
    <source>
        <dbReference type="ARBA" id="ARBA00023077"/>
    </source>
</evidence>
<keyword evidence="8 13" id="KW-0798">TonB box</keyword>
<dbReference type="GO" id="GO:0015889">
    <property type="term" value="P:cobalamin transport"/>
    <property type="evidence" value="ECO:0007669"/>
    <property type="project" value="TreeGrafter"/>
</dbReference>
<gene>
    <name evidence="16" type="primary">btuB_1</name>
    <name evidence="16" type="ORF">LMG28138_00107</name>
</gene>
<evidence type="ECO:0000259" key="14">
    <source>
        <dbReference type="Pfam" id="PF00593"/>
    </source>
</evidence>
<dbReference type="SUPFAM" id="SSF56935">
    <property type="entry name" value="Porins"/>
    <property type="match status" value="1"/>
</dbReference>
<evidence type="ECO:0000256" key="3">
    <source>
        <dbReference type="ARBA" id="ARBA00022448"/>
    </source>
</evidence>
<keyword evidence="5 12" id="KW-0812">Transmembrane</keyword>
<dbReference type="Gene3D" id="2.170.130.10">
    <property type="entry name" value="TonB-dependent receptor, plug domain"/>
    <property type="match status" value="1"/>
</dbReference>
<evidence type="ECO:0000256" key="7">
    <source>
        <dbReference type="ARBA" id="ARBA00023065"/>
    </source>
</evidence>
<accession>A0A6S7B145</accession>
<name>A0A6S7B145_9BURK</name>
<dbReference type="AlphaFoldDB" id="A0A6S7B145"/>
<keyword evidence="7" id="KW-0406">Ion transport</keyword>
<reference evidence="16 17" key="1">
    <citation type="submission" date="2020-04" db="EMBL/GenBank/DDBJ databases">
        <authorList>
            <person name="De Canck E."/>
        </authorList>
    </citation>
    <scope>NUCLEOTIDE SEQUENCE [LARGE SCALE GENOMIC DNA]</scope>
    <source>
        <strain evidence="16 17">LMG 28138</strain>
    </source>
</reference>
<comment type="similarity">
    <text evidence="2 12 13">Belongs to the TonB-dependent receptor family.</text>
</comment>
<dbReference type="InterPro" id="IPR037066">
    <property type="entry name" value="Plug_dom_sf"/>
</dbReference>
<feature type="domain" description="TonB-dependent receptor-like beta-barrel" evidence="14">
    <location>
        <begin position="216"/>
        <end position="634"/>
    </location>
</feature>
<keyword evidence="3 12" id="KW-0813">Transport</keyword>
<keyword evidence="11 12" id="KW-0998">Cell outer membrane</keyword>
<dbReference type="EMBL" id="CADIKM010000001">
    <property type="protein sequence ID" value="CAB3776224.1"/>
    <property type="molecule type" value="Genomic_DNA"/>
</dbReference>
<evidence type="ECO:0000256" key="4">
    <source>
        <dbReference type="ARBA" id="ARBA00022452"/>
    </source>
</evidence>
<dbReference type="GO" id="GO:0009279">
    <property type="term" value="C:cell outer membrane"/>
    <property type="evidence" value="ECO:0007669"/>
    <property type="project" value="UniProtKB-SubCell"/>
</dbReference>
<keyword evidence="9 12" id="KW-0472">Membrane</keyword>
<evidence type="ECO:0000256" key="5">
    <source>
        <dbReference type="ARBA" id="ARBA00022692"/>
    </source>
</evidence>
<evidence type="ECO:0000259" key="15">
    <source>
        <dbReference type="Pfam" id="PF07715"/>
    </source>
</evidence>
<feature type="domain" description="TonB-dependent receptor plug" evidence="15">
    <location>
        <begin position="86"/>
        <end position="190"/>
    </location>
</feature>
<dbReference type="InterPro" id="IPR039426">
    <property type="entry name" value="TonB-dep_rcpt-like"/>
</dbReference>
<dbReference type="PANTHER" id="PTHR30069:SF53">
    <property type="entry name" value="COLICIN I RECEPTOR-RELATED"/>
    <property type="match status" value="1"/>
</dbReference>
<dbReference type="Gene3D" id="2.40.170.20">
    <property type="entry name" value="TonB-dependent receptor, beta-barrel domain"/>
    <property type="match status" value="1"/>
</dbReference>
<dbReference type="PANTHER" id="PTHR30069">
    <property type="entry name" value="TONB-DEPENDENT OUTER MEMBRANE RECEPTOR"/>
    <property type="match status" value="1"/>
</dbReference>
<dbReference type="Pfam" id="PF00593">
    <property type="entry name" value="TonB_dep_Rec_b-barrel"/>
    <property type="match status" value="1"/>
</dbReference>
<comment type="subcellular location">
    <subcellularLocation>
        <location evidence="1 12">Cell outer membrane</location>
        <topology evidence="1 12">Multi-pass membrane protein</topology>
    </subcellularLocation>
</comment>
<evidence type="ECO:0000256" key="1">
    <source>
        <dbReference type="ARBA" id="ARBA00004571"/>
    </source>
</evidence>
<keyword evidence="17" id="KW-1185">Reference proteome</keyword>
<evidence type="ECO:0000256" key="10">
    <source>
        <dbReference type="ARBA" id="ARBA00023170"/>
    </source>
</evidence>
<keyword evidence="10" id="KW-0675">Receptor</keyword>
<dbReference type="GO" id="GO:0006811">
    <property type="term" value="P:monoatomic ion transport"/>
    <property type="evidence" value="ECO:0007669"/>
    <property type="project" value="UniProtKB-KW"/>
</dbReference>
<evidence type="ECO:0000256" key="9">
    <source>
        <dbReference type="ARBA" id="ARBA00023136"/>
    </source>
</evidence>
<dbReference type="InterPro" id="IPR036942">
    <property type="entry name" value="Beta-barrel_TonB_sf"/>
</dbReference>
<evidence type="ECO:0000256" key="6">
    <source>
        <dbReference type="ARBA" id="ARBA00022729"/>
    </source>
</evidence>
<evidence type="ECO:0000313" key="17">
    <source>
        <dbReference type="Proteomes" id="UP000494115"/>
    </source>
</evidence>
<dbReference type="PROSITE" id="PS52016">
    <property type="entry name" value="TONB_DEPENDENT_REC_3"/>
    <property type="match status" value="1"/>
</dbReference>
<dbReference type="InterPro" id="IPR000531">
    <property type="entry name" value="Beta-barrel_TonB"/>
</dbReference>
<keyword evidence="4 12" id="KW-1134">Transmembrane beta strand</keyword>
<evidence type="ECO:0000256" key="12">
    <source>
        <dbReference type="PROSITE-ProRule" id="PRU01360"/>
    </source>
</evidence>
<dbReference type="CDD" id="cd01347">
    <property type="entry name" value="ligand_gated_channel"/>
    <property type="match status" value="1"/>
</dbReference>
<evidence type="ECO:0000313" key="16">
    <source>
        <dbReference type="EMBL" id="CAB3776224.1"/>
    </source>
</evidence>
<sequence>MLNDLAGSFNAASLAIRCVDREGRTGICHFDRFQMKYSSITRAAWLACAGLAVRAHAQVSADTTTGIVPLEPVVVTATRSVQPLDDTLPASTVFDAQDIADSGASDLAGLLALAPGVQITRNGGPGSSAAMFMRGADTTQSLVIIDGMRVDNVGLGYAQLSQLTLDQVDRVEVVSGNVSALYGSSAIGGVVQVFTRDGGNHPAQVSFSAGYGSYHTQTQSFDVNGALDKSGDTTFDLSLSRYKTDGFSALDPNLAYRYPDGSYSVNPGPNGYLNTSESFSLKHRFGADWDAGIRFYNSTGDVSFDQAYGLPTDNHLEQSQVRLATVFVDGRLTDQWTTHLTLGQSTDHETNTLNGAFDSRFDTRTQQLTWQNEYQLAEHHRLMFGYEYMGEQLDSDELSAPERHVNSVFAGYDGTLGRNQFQANVRHDQYSDFGGANSYYLGYGYRITTALKVIASLSDAFRAPSFDDLYYPGYGDAALQPERSHSAELALQYTSDTLGVIRGNLFQTRYSNLIEAVAGPDYLYYAANVGQAKVQGFELSWRGQLGGTDIRMSGTLQNPVDTSNDEDLARRARRFATVSASRSIAGWRIGGDWIVSGARTDTDGTTLGGYGVLGVFGRYDMTRHWYVSVRLENLLDKRYELASGYNTPGRGAYVTLGYQPQ</sequence>
<evidence type="ECO:0000256" key="13">
    <source>
        <dbReference type="RuleBase" id="RU003357"/>
    </source>
</evidence>
<dbReference type="Proteomes" id="UP000494115">
    <property type="component" value="Unassembled WGS sequence"/>
</dbReference>
<evidence type="ECO:0000256" key="11">
    <source>
        <dbReference type="ARBA" id="ARBA00023237"/>
    </source>
</evidence>